<reference evidence="3" key="1">
    <citation type="journal article" date="2020" name="Stud. Mycol.">
        <title>101 Dothideomycetes genomes: a test case for predicting lifestyles and emergence of pathogens.</title>
        <authorList>
            <person name="Haridas S."/>
            <person name="Albert R."/>
            <person name="Binder M."/>
            <person name="Bloem J."/>
            <person name="Labutti K."/>
            <person name="Salamov A."/>
            <person name="Andreopoulos B."/>
            <person name="Baker S."/>
            <person name="Barry K."/>
            <person name="Bills G."/>
            <person name="Bluhm B."/>
            <person name="Cannon C."/>
            <person name="Castanera R."/>
            <person name="Culley D."/>
            <person name="Daum C."/>
            <person name="Ezra D."/>
            <person name="Gonzalez J."/>
            <person name="Henrissat B."/>
            <person name="Kuo A."/>
            <person name="Liang C."/>
            <person name="Lipzen A."/>
            <person name="Lutzoni F."/>
            <person name="Magnuson J."/>
            <person name="Mondo S."/>
            <person name="Nolan M."/>
            <person name="Ohm R."/>
            <person name="Pangilinan J."/>
            <person name="Park H.-J."/>
            <person name="Ramirez L."/>
            <person name="Alfaro M."/>
            <person name="Sun H."/>
            <person name="Tritt A."/>
            <person name="Yoshinaga Y."/>
            <person name="Zwiers L.-H."/>
            <person name="Turgeon B."/>
            <person name="Goodwin S."/>
            <person name="Spatafora J."/>
            <person name="Crous P."/>
            <person name="Grigoriev I."/>
        </authorList>
    </citation>
    <scope>NUCLEOTIDE SEQUENCE</scope>
    <source>
        <strain evidence="3">CBS 123094</strain>
    </source>
</reference>
<dbReference type="GO" id="GO:0019748">
    <property type="term" value="P:secondary metabolic process"/>
    <property type="evidence" value="ECO:0007669"/>
    <property type="project" value="TreeGrafter"/>
</dbReference>
<dbReference type="PANTHER" id="PTHR24096">
    <property type="entry name" value="LONG-CHAIN-FATTY-ACID--COA LIGASE"/>
    <property type="match status" value="1"/>
</dbReference>
<dbReference type="CDD" id="cd05911">
    <property type="entry name" value="Firefly_Luc_like"/>
    <property type="match status" value="1"/>
</dbReference>
<dbReference type="Pfam" id="PF13193">
    <property type="entry name" value="AMP-binding_C"/>
    <property type="match status" value="1"/>
</dbReference>
<evidence type="ECO:0000313" key="3">
    <source>
        <dbReference type="EMBL" id="KAF1997783.1"/>
    </source>
</evidence>
<dbReference type="Proteomes" id="UP000799779">
    <property type="component" value="Unassembled WGS sequence"/>
</dbReference>
<dbReference type="InterPro" id="IPR020845">
    <property type="entry name" value="AMP-binding_CS"/>
</dbReference>
<dbReference type="Pfam" id="PF00501">
    <property type="entry name" value="AMP-binding"/>
    <property type="match status" value="1"/>
</dbReference>
<evidence type="ECO:0000313" key="4">
    <source>
        <dbReference type="Proteomes" id="UP000799779"/>
    </source>
</evidence>
<feature type="domain" description="AMP-dependent synthetase/ligase" evidence="1">
    <location>
        <begin position="38"/>
        <end position="391"/>
    </location>
</feature>
<dbReference type="PROSITE" id="PS00455">
    <property type="entry name" value="AMP_BINDING"/>
    <property type="match status" value="1"/>
</dbReference>
<dbReference type="GO" id="GO:0016405">
    <property type="term" value="F:CoA-ligase activity"/>
    <property type="evidence" value="ECO:0007669"/>
    <property type="project" value="TreeGrafter"/>
</dbReference>
<dbReference type="OrthoDB" id="6509636at2759"/>
<dbReference type="InterPro" id="IPR000873">
    <property type="entry name" value="AMP-dep_synth/lig_dom"/>
</dbReference>
<dbReference type="InterPro" id="IPR025110">
    <property type="entry name" value="AMP-bd_C"/>
</dbReference>
<sequence length="546" mass="60168">MPFLAQEHVDIPTEDILSWMFDNPKYDLDSPMYLDAANPSRSISARQGRVLVRKLAAGLRSQGLKKGDAVVVASFNDLYYPILALGIIAAGGVFTGANPGYTAFEIGHHVNVVHAKFIICEPECLKSVLDAKHDVPKERVFVFDTLGQEIPKGLKGWKSLLEYGEADWPRMTSKDESSKTTAMLLMSSGTTGLPKAVRLTHLNLIAQHTLVNEHYPRKFPMRRLLALPMFHAAATPGAICSVFRSGIVTYIMRRFDLEPFLKGHEEFNITELTMVPPIAIGIIMHPASKKYSLKTVKWAGCGAAPLDKGPQARLKALLAPDAPFTQVYGMTETSCVASFIPPPEDDATGSVGRFLPNLDVKLVDEEGRDITAAETRGELCLRGPTITPGYFENEEANKRDWDAEGFFHTGDIAYMDKESGKWYIVDRKKELIKVRGFQVAPAELEAMLLSHPSIIDSAVIGVPAPTPANRTTIDSGELPRAYVVQRPGTPALSEKDLVEHCAEKLAKYKRLEGGVKFVDVIPKTASGKILKRTLREWAKKEMGAKL</sequence>
<accession>A0A6A5W772</accession>
<dbReference type="SUPFAM" id="SSF56801">
    <property type="entry name" value="Acetyl-CoA synthetase-like"/>
    <property type="match status" value="1"/>
</dbReference>
<proteinExistence type="predicted"/>
<gene>
    <name evidence="3" type="ORF">P154DRAFT_524519</name>
</gene>
<dbReference type="Gene3D" id="3.40.50.12780">
    <property type="entry name" value="N-terminal domain of ligase-like"/>
    <property type="match status" value="1"/>
</dbReference>
<evidence type="ECO:0000259" key="2">
    <source>
        <dbReference type="Pfam" id="PF13193"/>
    </source>
</evidence>
<dbReference type="EMBL" id="ML977609">
    <property type="protein sequence ID" value="KAF1997783.1"/>
    <property type="molecule type" value="Genomic_DNA"/>
</dbReference>
<dbReference type="PANTHER" id="PTHR24096:SF265">
    <property type="entry name" value="ENZYME, PUTATIVE (AFU_ORTHOLOGUE AFUA_5G14270)-RELATED"/>
    <property type="match status" value="1"/>
</dbReference>
<dbReference type="Gene3D" id="3.30.300.30">
    <property type="match status" value="1"/>
</dbReference>
<protein>
    <submittedName>
        <fullName evidence="3">Acetyl-CoA synthetase-like protein</fullName>
    </submittedName>
</protein>
<feature type="domain" description="AMP-binding enzyme C-terminal" evidence="2">
    <location>
        <begin position="443"/>
        <end position="528"/>
    </location>
</feature>
<name>A0A6A5W772_9PLEO</name>
<dbReference type="AlphaFoldDB" id="A0A6A5W772"/>
<organism evidence="3 4">
    <name type="scientific">Amniculicola lignicola CBS 123094</name>
    <dbReference type="NCBI Taxonomy" id="1392246"/>
    <lineage>
        <taxon>Eukaryota</taxon>
        <taxon>Fungi</taxon>
        <taxon>Dikarya</taxon>
        <taxon>Ascomycota</taxon>
        <taxon>Pezizomycotina</taxon>
        <taxon>Dothideomycetes</taxon>
        <taxon>Pleosporomycetidae</taxon>
        <taxon>Pleosporales</taxon>
        <taxon>Amniculicolaceae</taxon>
        <taxon>Amniculicola</taxon>
    </lineage>
</organism>
<keyword evidence="4" id="KW-1185">Reference proteome</keyword>
<evidence type="ECO:0000259" key="1">
    <source>
        <dbReference type="Pfam" id="PF00501"/>
    </source>
</evidence>
<dbReference type="InterPro" id="IPR042099">
    <property type="entry name" value="ANL_N_sf"/>
</dbReference>
<dbReference type="InterPro" id="IPR045851">
    <property type="entry name" value="AMP-bd_C_sf"/>
</dbReference>